<protein>
    <submittedName>
        <fullName evidence="1">Uncharacterized protein</fullName>
    </submittedName>
</protein>
<name>A0A4D7C9K0_9SPHN</name>
<evidence type="ECO:0000313" key="2">
    <source>
        <dbReference type="Proteomes" id="UP000298714"/>
    </source>
</evidence>
<dbReference type="KEGG" id="hgn:E6W36_08965"/>
<dbReference type="Proteomes" id="UP000298714">
    <property type="component" value="Chromosome"/>
</dbReference>
<proteinExistence type="predicted"/>
<dbReference type="InterPro" id="IPR013078">
    <property type="entry name" value="His_Pase_superF_clade-1"/>
</dbReference>
<reference evidence="2" key="1">
    <citation type="submission" date="2019-04" db="EMBL/GenBank/DDBJ databases">
        <title>Complete genome sequence of Sphingomonas sp. W1-2-3.</title>
        <authorList>
            <person name="Im W.T."/>
        </authorList>
    </citation>
    <scope>NUCLEOTIDE SEQUENCE [LARGE SCALE GENOMIC DNA]</scope>
    <source>
        <strain evidence="2">W1-2-3</strain>
    </source>
</reference>
<evidence type="ECO:0000313" key="1">
    <source>
        <dbReference type="EMBL" id="QCI79623.1"/>
    </source>
</evidence>
<dbReference type="AlphaFoldDB" id="A0A4D7C9K0"/>
<keyword evidence="2" id="KW-1185">Reference proteome</keyword>
<dbReference type="SUPFAM" id="SSF53254">
    <property type="entry name" value="Phosphoglycerate mutase-like"/>
    <property type="match status" value="1"/>
</dbReference>
<dbReference type="Pfam" id="PF00300">
    <property type="entry name" value="His_Phos_1"/>
    <property type="match status" value="1"/>
</dbReference>
<sequence>MAAATSPVAVTWRARCYGVTDVPLARAAFALPEPPPVERVVHSGLRRTRGPAEKLAAALGVPRIEDAQWRERDFGTWEGQTWHAIYRATGDAMDGMLTDPEGFRPGGDGETTMELAWRVVGRRARSPARPWSSPTAGRLRRCSACATACLSPNGRSTCRPMAPWSQCDAAPRSGRKGKGRPAYACPV</sequence>
<dbReference type="EMBL" id="CP039704">
    <property type="protein sequence ID" value="QCI79623.1"/>
    <property type="molecule type" value="Genomic_DNA"/>
</dbReference>
<dbReference type="InterPro" id="IPR029033">
    <property type="entry name" value="His_PPase_superfam"/>
</dbReference>
<gene>
    <name evidence="1" type="ORF">E6W36_08965</name>
</gene>
<organism evidence="1 2">
    <name type="scientific">Hankyongella ginsenosidimutans</name>
    <dbReference type="NCBI Taxonomy" id="1763828"/>
    <lineage>
        <taxon>Bacteria</taxon>
        <taxon>Pseudomonadati</taxon>
        <taxon>Pseudomonadota</taxon>
        <taxon>Alphaproteobacteria</taxon>
        <taxon>Sphingomonadales</taxon>
        <taxon>Sphingomonadaceae</taxon>
        <taxon>Hankyongella</taxon>
    </lineage>
</organism>
<dbReference type="Gene3D" id="3.40.50.1240">
    <property type="entry name" value="Phosphoglycerate mutase-like"/>
    <property type="match status" value="1"/>
</dbReference>
<accession>A0A4D7C9K0</accession>